<dbReference type="AlphaFoldDB" id="T1JNR0"/>
<reference evidence="2" key="1">
    <citation type="submission" date="2011-05" db="EMBL/GenBank/DDBJ databases">
        <authorList>
            <person name="Richards S.R."/>
            <person name="Qu J."/>
            <person name="Jiang H."/>
            <person name="Jhangiani S.N."/>
            <person name="Agravi P."/>
            <person name="Goodspeed R."/>
            <person name="Gross S."/>
            <person name="Mandapat C."/>
            <person name="Jackson L."/>
            <person name="Mathew T."/>
            <person name="Pu L."/>
            <person name="Thornton R."/>
            <person name="Saada N."/>
            <person name="Wilczek-Boney K.B."/>
            <person name="Lee S."/>
            <person name="Kovar C."/>
            <person name="Wu Y."/>
            <person name="Scherer S.E."/>
            <person name="Worley K.C."/>
            <person name="Muzny D.M."/>
            <person name="Gibbs R."/>
        </authorList>
    </citation>
    <scope>NUCLEOTIDE SEQUENCE</scope>
    <source>
        <strain evidence="2">Brora</strain>
    </source>
</reference>
<name>T1JNR0_STRMM</name>
<evidence type="ECO:0000313" key="2">
    <source>
        <dbReference type="Proteomes" id="UP000014500"/>
    </source>
</evidence>
<protein>
    <submittedName>
        <fullName evidence="1">Uncharacterized protein</fullName>
    </submittedName>
</protein>
<dbReference type="EnsemblMetazoa" id="SMAR015489-RA">
    <property type="protein sequence ID" value="SMAR015489-PA"/>
    <property type="gene ID" value="SMAR015489"/>
</dbReference>
<accession>T1JNR0</accession>
<dbReference type="Proteomes" id="UP000014500">
    <property type="component" value="Unassembled WGS sequence"/>
</dbReference>
<keyword evidence="2" id="KW-1185">Reference proteome</keyword>
<reference evidence="1" key="2">
    <citation type="submission" date="2015-02" db="UniProtKB">
        <authorList>
            <consortium name="EnsemblMetazoa"/>
        </authorList>
    </citation>
    <scope>IDENTIFICATION</scope>
</reference>
<proteinExistence type="predicted"/>
<dbReference type="EMBL" id="JH431954">
    <property type="status" value="NOT_ANNOTATED_CDS"/>
    <property type="molecule type" value="Genomic_DNA"/>
</dbReference>
<evidence type="ECO:0000313" key="1">
    <source>
        <dbReference type="EnsemblMetazoa" id="SMAR015489-PA"/>
    </source>
</evidence>
<sequence>MTSEVHSTPHGASAVKAFLTPAQWNIVTGRFTLSDDRLKREKQSKAKQSKLETAHPFYDLEEGNVWPVGPLVAVNTLIVRDVVS</sequence>
<dbReference type="HOGENOM" id="CLU_2530335_0_0_1"/>
<organism evidence="1 2">
    <name type="scientific">Strigamia maritima</name>
    <name type="common">European centipede</name>
    <name type="synonym">Geophilus maritimus</name>
    <dbReference type="NCBI Taxonomy" id="126957"/>
    <lineage>
        <taxon>Eukaryota</taxon>
        <taxon>Metazoa</taxon>
        <taxon>Ecdysozoa</taxon>
        <taxon>Arthropoda</taxon>
        <taxon>Myriapoda</taxon>
        <taxon>Chilopoda</taxon>
        <taxon>Pleurostigmophora</taxon>
        <taxon>Geophilomorpha</taxon>
        <taxon>Linotaeniidae</taxon>
        <taxon>Strigamia</taxon>
    </lineage>
</organism>